<proteinExistence type="inferred from homology"/>
<feature type="transmembrane region" description="Helical" evidence="6">
    <location>
        <begin position="166"/>
        <end position="188"/>
    </location>
</feature>
<keyword evidence="5 6" id="KW-0472">Membrane</keyword>
<keyword evidence="3 6" id="KW-0812">Transmembrane</keyword>
<feature type="transmembrane region" description="Helical" evidence="6">
    <location>
        <begin position="628"/>
        <end position="648"/>
    </location>
</feature>
<dbReference type="Pfam" id="PF00854">
    <property type="entry name" value="PTR2"/>
    <property type="match status" value="1"/>
</dbReference>
<comment type="caution">
    <text evidence="7">The sequence shown here is derived from an EMBL/GenBank/DDBJ whole genome shotgun (WGS) entry which is preliminary data.</text>
</comment>
<evidence type="ECO:0000313" key="7">
    <source>
        <dbReference type="EMBL" id="OAE24803.1"/>
    </source>
</evidence>
<protein>
    <submittedName>
        <fullName evidence="7">Uncharacterized protein</fullName>
    </submittedName>
</protein>
<feature type="transmembrane region" description="Helical" evidence="6">
    <location>
        <begin position="345"/>
        <end position="365"/>
    </location>
</feature>
<name>A0A176VWM0_MARPO</name>
<evidence type="ECO:0000256" key="2">
    <source>
        <dbReference type="ARBA" id="ARBA00005982"/>
    </source>
</evidence>
<feature type="transmembrane region" description="Helical" evidence="6">
    <location>
        <begin position="200"/>
        <end position="218"/>
    </location>
</feature>
<evidence type="ECO:0000313" key="8">
    <source>
        <dbReference type="Proteomes" id="UP000077202"/>
    </source>
</evidence>
<evidence type="ECO:0000256" key="1">
    <source>
        <dbReference type="ARBA" id="ARBA00004141"/>
    </source>
</evidence>
<organism evidence="7 8">
    <name type="scientific">Marchantia polymorpha subsp. ruderalis</name>
    <dbReference type="NCBI Taxonomy" id="1480154"/>
    <lineage>
        <taxon>Eukaryota</taxon>
        <taxon>Viridiplantae</taxon>
        <taxon>Streptophyta</taxon>
        <taxon>Embryophyta</taxon>
        <taxon>Marchantiophyta</taxon>
        <taxon>Marchantiopsida</taxon>
        <taxon>Marchantiidae</taxon>
        <taxon>Marchantiales</taxon>
        <taxon>Marchantiaceae</taxon>
        <taxon>Marchantia</taxon>
    </lineage>
</organism>
<dbReference type="PANTHER" id="PTHR11654">
    <property type="entry name" value="OLIGOPEPTIDE TRANSPORTER-RELATED"/>
    <property type="match status" value="1"/>
</dbReference>
<feature type="transmembrane region" description="Helical" evidence="6">
    <location>
        <begin position="676"/>
        <end position="698"/>
    </location>
</feature>
<dbReference type="GO" id="GO:0016020">
    <property type="term" value="C:membrane"/>
    <property type="evidence" value="ECO:0007669"/>
    <property type="project" value="UniProtKB-SubCell"/>
</dbReference>
<comment type="similarity">
    <text evidence="2">Belongs to the major facilitator superfamily. Proton-dependent oligopeptide transporter (POT/PTR) (TC 2.A.17) family.</text>
</comment>
<evidence type="ECO:0000256" key="4">
    <source>
        <dbReference type="ARBA" id="ARBA00022989"/>
    </source>
</evidence>
<dbReference type="GO" id="GO:0022857">
    <property type="term" value="F:transmembrane transporter activity"/>
    <property type="evidence" value="ECO:0007669"/>
    <property type="project" value="InterPro"/>
</dbReference>
<dbReference type="InterPro" id="IPR036259">
    <property type="entry name" value="MFS_trans_sf"/>
</dbReference>
<dbReference type="Proteomes" id="UP000077202">
    <property type="component" value="Unassembled WGS sequence"/>
</dbReference>
<dbReference type="Gene3D" id="1.20.1250.20">
    <property type="entry name" value="MFS general substrate transporter like domains"/>
    <property type="match status" value="1"/>
</dbReference>
<sequence>MIPLLSPPSTASCISRLLTVEEARPVGSEHWALRDIEKEPFAHARDIHAIRQQKLIYEQASMTPVPGMKEANSDGNGFGRHVDPESNGLFEQNQKINFLGPVAGHRDGSEMHLESRELMVDWRGRVADKRKTGTWKAAWFLNGHTFYLFPLSFCFCVVHFHLQCVILNLTDTVVLTSIGLNLVTFMTIELHQSVAKASNYANHFLGAANLFSVFWGFVADAYLGKYWTIASSLLIYLAGLATLTFAATSDSLKPPDCVPTLTSSCPPAGNRIMTPIVVALYVIAVGSGGVRPTTSAMGAEQFDDTEPVEKAQGVRFFVFYFLAVQLGLLLATSLMVYISTSASMGALYGTGLGLMALGMASFYAGTHKYRYKPPSGSALTRMAQVLVAAARKWNVRVPDDKSLLFESKSELSAIKGTRKLQHSPFLTFLDKAAVQRAGEAGSAGRAGPWRLCTVTQVEELKRMLSILPIWMTMCLVYVSYAQISSVTVAMGMTMDRHVGPNFQIPPVSLVIFAVLITVASIPFYEKLLLPLARRATGNPQGLSPLQRIGTGMVLVTAAYLVAAAVETKRLAEIRSRGLERSPVGTFVLPMRVFWLVPVYAILAVVEVFTAIGQLQFFYDEATDGTRSLGMAFFFASVSLGYFLATAVVDAVESSTGRHGRGGWLTGRFNDGGLRSYFFLLAVIMAVDFLVFLVFAHFYRYKKLSTDDGDDESGRHLELRSQNAAL</sequence>
<accession>A0A176VWM0</accession>
<evidence type="ECO:0000256" key="6">
    <source>
        <dbReference type="SAM" id="Phobius"/>
    </source>
</evidence>
<dbReference type="SUPFAM" id="SSF103473">
    <property type="entry name" value="MFS general substrate transporter"/>
    <property type="match status" value="1"/>
</dbReference>
<keyword evidence="8" id="KW-1185">Reference proteome</keyword>
<dbReference type="EMBL" id="LVLJ01002473">
    <property type="protein sequence ID" value="OAE24803.1"/>
    <property type="molecule type" value="Genomic_DNA"/>
</dbReference>
<feature type="transmembrane region" description="Helical" evidence="6">
    <location>
        <begin position="317"/>
        <end position="339"/>
    </location>
</feature>
<feature type="transmembrane region" description="Helical" evidence="6">
    <location>
        <begin position="224"/>
        <end position="246"/>
    </location>
</feature>
<feature type="transmembrane region" description="Helical" evidence="6">
    <location>
        <begin position="592"/>
        <end position="616"/>
    </location>
</feature>
<keyword evidence="4 6" id="KW-1133">Transmembrane helix</keyword>
<dbReference type="InterPro" id="IPR000109">
    <property type="entry name" value="POT_fam"/>
</dbReference>
<reference evidence="7" key="1">
    <citation type="submission" date="2016-03" db="EMBL/GenBank/DDBJ databases">
        <title>Mechanisms controlling the formation of the plant cell surface in tip-growing cells are functionally conserved among land plants.</title>
        <authorList>
            <person name="Honkanen S."/>
            <person name="Jones V.A."/>
            <person name="Morieri G."/>
            <person name="Champion C."/>
            <person name="Hetherington A.J."/>
            <person name="Kelly S."/>
            <person name="Saint-Marcoux D."/>
            <person name="Proust H."/>
            <person name="Prescott H."/>
            <person name="Dolan L."/>
        </authorList>
    </citation>
    <scope>NUCLEOTIDE SEQUENCE [LARGE SCALE GENOMIC DNA]</scope>
    <source>
        <tissue evidence="7">Whole gametophyte</tissue>
    </source>
</reference>
<comment type="subcellular location">
    <subcellularLocation>
        <location evidence="1">Membrane</location>
        <topology evidence="1">Multi-pass membrane protein</topology>
    </subcellularLocation>
</comment>
<gene>
    <name evidence="7" type="ORF">AXG93_1988s1070</name>
</gene>
<dbReference type="AlphaFoldDB" id="A0A176VWM0"/>
<feature type="transmembrane region" description="Helical" evidence="6">
    <location>
        <begin position="464"/>
        <end position="483"/>
    </location>
</feature>
<evidence type="ECO:0000256" key="3">
    <source>
        <dbReference type="ARBA" id="ARBA00022692"/>
    </source>
</evidence>
<evidence type="ECO:0000256" key="5">
    <source>
        <dbReference type="ARBA" id="ARBA00023136"/>
    </source>
</evidence>
<feature type="transmembrane region" description="Helical" evidence="6">
    <location>
        <begin position="503"/>
        <end position="524"/>
    </location>
</feature>
<dbReference type="CDD" id="cd17351">
    <property type="entry name" value="MFS_NPF"/>
    <property type="match status" value="1"/>
</dbReference>
<feature type="transmembrane region" description="Helical" evidence="6">
    <location>
        <begin position="139"/>
        <end position="160"/>
    </location>
</feature>